<dbReference type="EC" id="3.4.24.75" evidence="11"/>
<dbReference type="AlphaFoldDB" id="A0A485C4N7"/>
<proteinExistence type="inferred from homology"/>
<dbReference type="Proteomes" id="UP000401081">
    <property type="component" value="Unassembled WGS sequence"/>
</dbReference>
<keyword evidence="6 11" id="KW-0378">Hydrolase</keyword>
<sequence length="247" mass="27192">MYSTDVVKENAYLSATRSGLESNEIATLQRSLPSRFNLRHLKKNESLKLVLQKKAGKSRVVAYKFTSGSFNYTAYRISDKKFYNLSDTSGKGSLDYPLPATARLSSPFNPARLNPVSGKVSPHNGIDYSMPMNTKIVSVIDGKITRAEYNSTMGYFVEVTGKAGVKTRYLHLNKILVTKGARVTRGGAIALSGNSGRSSGPHLHYELVINNNPVNSLAFRAAAPAPADNKLEQHAFAHARDYERYLD</sequence>
<name>A0A485C4N7_KLUCR</name>
<evidence type="ECO:0000256" key="8">
    <source>
        <dbReference type="ARBA" id="ARBA00023049"/>
    </source>
</evidence>
<dbReference type="InterPro" id="IPR045834">
    <property type="entry name" value="Csd3_N2"/>
</dbReference>
<dbReference type="InterPro" id="IPR016047">
    <property type="entry name" value="M23ase_b-sheet_dom"/>
</dbReference>
<evidence type="ECO:0000313" key="12">
    <source>
        <dbReference type="Proteomes" id="UP000401081"/>
    </source>
</evidence>
<feature type="domain" description="M23ase beta-sheet core" evidence="9">
    <location>
        <begin position="122"/>
        <end position="215"/>
    </location>
</feature>
<gene>
    <name evidence="11" type="primary">lytM_2</name>
    <name evidence="11" type="ORF">NCTC12993_05938</name>
</gene>
<accession>A0A485C4N7</accession>
<reference evidence="11 12" key="1">
    <citation type="submission" date="2019-03" db="EMBL/GenBank/DDBJ databases">
        <authorList>
            <consortium name="Pathogen Informatics"/>
        </authorList>
    </citation>
    <scope>NUCLEOTIDE SEQUENCE [LARGE SCALE GENOMIC DNA]</scope>
    <source>
        <strain evidence="11 12">NCTC12993</strain>
    </source>
</reference>
<keyword evidence="12" id="KW-1185">Reference proteome</keyword>
<evidence type="ECO:0000256" key="2">
    <source>
        <dbReference type="ARBA" id="ARBA00004196"/>
    </source>
</evidence>
<dbReference type="InterPro" id="IPR050570">
    <property type="entry name" value="Cell_wall_metabolism_enzyme"/>
</dbReference>
<dbReference type="Gene3D" id="3.10.450.350">
    <property type="match status" value="1"/>
</dbReference>
<keyword evidence="7" id="KW-0862">Zinc</keyword>
<dbReference type="PANTHER" id="PTHR21666">
    <property type="entry name" value="PEPTIDASE-RELATED"/>
    <property type="match status" value="1"/>
</dbReference>
<keyword evidence="5" id="KW-0479">Metal-binding</keyword>
<dbReference type="CDD" id="cd12797">
    <property type="entry name" value="M23_peptidase"/>
    <property type="match status" value="1"/>
</dbReference>
<dbReference type="RefSeq" id="WP_061284925.1">
    <property type="nucleotide sequence ID" value="NZ_BCTM01000041.1"/>
</dbReference>
<keyword evidence="4" id="KW-0645">Protease</keyword>
<evidence type="ECO:0000256" key="3">
    <source>
        <dbReference type="ARBA" id="ARBA00006646"/>
    </source>
</evidence>
<dbReference type="GO" id="GO:0030313">
    <property type="term" value="C:cell envelope"/>
    <property type="evidence" value="ECO:0007669"/>
    <property type="project" value="UniProtKB-SubCell"/>
</dbReference>
<evidence type="ECO:0000256" key="4">
    <source>
        <dbReference type="ARBA" id="ARBA00022670"/>
    </source>
</evidence>
<dbReference type="PANTHER" id="PTHR21666:SF292">
    <property type="entry name" value="MUREIN DD-ENDOPEPTIDASE MEPM"/>
    <property type="match status" value="1"/>
</dbReference>
<evidence type="ECO:0000259" key="9">
    <source>
        <dbReference type="Pfam" id="PF01551"/>
    </source>
</evidence>
<evidence type="ECO:0000313" key="11">
    <source>
        <dbReference type="EMBL" id="VFS80274.1"/>
    </source>
</evidence>
<evidence type="ECO:0000259" key="10">
    <source>
        <dbReference type="Pfam" id="PF19425"/>
    </source>
</evidence>
<comment type="subcellular location">
    <subcellularLocation>
        <location evidence="2">Cell envelope</location>
    </subcellularLocation>
</comment>
<dbReference type="InterPro" id="IPR011055">
    <property type="entry name" value="Dup_hybrid_motif"/>
</dbReference>
<organism evidence="11 12">
    <name type="scientific">Kluyvera cryocrescens</name>
    <name type="common">Kluyvera citrophila</name>
    <dbReference type="NCBI Taxonomy" id="580"/>
    <lineage>
        <taxon>Bacteria</taxon>
        <taxon>Pseudomonadati</taxon>
        <taxon>Pseudomonadota</taxon>
        <taxon>Gammaproteobacteria</taxon>
        <taxon>Enterobacterales</taxon>
        <taxon>Enterobacteriaceae</taxon>
        <taxon>Kluyvera</taxon>
    </lineage>
</organism>
<keyword evidence="8" id="KW-0482">Metalloprotease</keyword>
<protein>
    <submittedName>
        <fullName evidence="11">Glycyl-glycine endopeptidase lytM</fullName>
        <ecNumber evidence="11">3.4.24.75</ecNumber>
    </submittedName>
</protein>
<dbReference type="Pfam" id="PF19425">
    <property type="entry name" value="Csd3_N2"/>
    <property type="match status" value="1"/>
</dbReference>
<evidence type="ECO:0000256" key="7">
    <source>
        <dbReference type="ARBA" id="ARBA00022833"/>
    </source>
</evidence>
<comment type="similarity">
    <text evidence="3">Belongs to the peptidase M23B family.</text>
</comment>
<dbReference type="EMBL" id="CAADJD010000024">
    <property type="protein sequence ID" value="VFS80274.1"/>
    <property type="molecule type" value="Genomic_DNA"/>
</dbReference>
<dbReference type="SUPFAM" id="SSF51261">
    <property type="entry name" value="Duplicated hybrid motif"/>
    <property type="match status" value="1"/>
</dbReference>
<evidence type="ECO:0000256" key="5">
    <source>
        <dbReference type="ARBA" id="ARBA00022723"/>
    </source>
</evidence>
<dbReference type="GO" id="GO:0004222">
    <property type="term" value="F:metalloendopeptidase activity"/>
    <property type="evidence" value="ECO:0007669"/>
    <property type="project" value="TreeGrafter"/>
</dbReference>
<dbReference type="GO" id="GO:0046872">
    <property type="term" value="F:metal ion binding"/>
    <property type="evidence" value="ECO:0007669"/>
    <property type="project" value="UniProtKB-KW"/>
</dbReference>
<dbReference type="GO" id="GO:0006508">
    <property type="term" value="P:proteolysis"/>
    <property type="evidence" value="ECO:0007669"/>
    <property type="project" value="UniProtKB-KW"/>
</dbReference>
<dbReference type="Gene3D" id="2.70.70.10">
    <property type="entry name" value="Glucose Permease (Domain IIA)"/>
    <property type="match status" value="1"/>
</dbReference>
<dbReference type="Pfam" id="PF01551">
    <property type="entry name" value="Peptidase_M23"/>
    <property type="match status" value="1"/>
</dbReference>
<comment type="cofactor">
    <cofactor evidence="1">
        <name>Zn(2+)</name>
        <dbReference type="ChEBI" id="CHEBI:29105"/>
    </cofactor>
</comment>
<evidence type="ECO:0000256" key="6">
    <source>
        <dbReference type="ARBA" id="ARBA00022801"/>
    </source>
</evidence>
<feature type="domain" description="Csd3-like second N-terminal" evidence="10">
    <location>
        <begin position="7"/>
        <end position="110"/>
    </location>
</feature>
<evidence type="ECO:0000256" key="1">
    <source>
        <dbReference type="ARBA" id="ARBA00001947"/>
    </source>
</evidence>